<name>A0A560WHH3_9MICO</name>
<evidence type="ECO:0000313" key="9">
    <source>
        <dbReference type="EMBL" id="TWD17112.1"/>
    </source>
</evidence>
<dbReference type="RefSeq" id="WP_144855505.1">
    <property type="nucleotide sequence ID" value="NZ_BAAAYT010000002.1"/>
</dbReference>
<evidence type="ECO:0000259" key="8">
    <source>
        <dbReference type="PROSITE" id="PS51352"/>
    </source>
</evidence>
<dbReference type="AlphaFoldDB" id="A0A560WHH3"/>
<dbReference type="PROSITE" id="PS51352">
    <property type="entry name" value="THIOREDOXIN_2"/>
    <property type="match status" value="1"/>
</dbReference>
<comment type="caution">
    <text evidence="9">The sequence shown here is derived from an EMBL/GenBank/DDBJ whole genome shotgun (WGS) entry which is preliminary data.</text>
</comment>
<evidence type="ECO:0000256" key="2">
    <source>
        <dbReference type="ARBA" id="ARBA00022748"/>
    </source>
</evidence>
<dbReference type="EMBL" id="VIUW01000001">
    <property type="protein sequence ID" value="TWD17112.1"/>
    <property type="molecule type" value="Genomic_DNA"/>
</dbReference>
<evidence type="ECO:0000313" key="10">
    <source>
        <dbReference type="Proteomes" id="UP000315628"/>
    </source>
</evidence>
<dbReference type="PANTHER" id="PTHR42852:SF6">
    <property type="entry name" value="THIOL:DISULFIDE INTERCHANGE PROTEIN DSBE"/>
    <property type="match status" value="1"/>
</dbReference>
<feature type="domain" description="Thioredoxin" evidence="8">
    <location>
        <begin position="54"/>
        <end position="199"/>
    </location>
</feature>
<evidence type="ECO:0000256" key="1">
    <source>
        <dbReference type="ARBA" id="ARBA00004196"/>
    </source>
</evidence>
<evidence type="ECO:0000256" key="7">
    <source>
        <dbReference type="SAM" id="SignalP"/>
    </source>
</evidence>
<dbReference type="GO" id="GO:0030313">
    <property type="term" value="C:cell envelope"/>
    <property type="evidence" value="ECO:0007669"/>
    <property type="project" value="UniProtKB-SubCell"/>
</dbReference>
<dbReference type="Proteomes" id="UP000315628">
    <property type="component" value="Unassembled WGS sequence"/>
</dbReference>
<dbReference type="PROSITE" id="PS00194">
    <property type="entry name" value="THIOREDOXIN_1"/>
    <property type="match status" value="1"/>
</dbReference>
<dbReference type="PROSITE" id="PS51257">
    <property type="entry name" value="PROKAR_LIPOPROTEIN"/>
    <property type="match status" value="1"/>
</dbReference>
<organism evidence="9 10">
    <name type="scientific">Marihabitans asiaticum</name>
    <dbReference type="NCBI Taxonomy" id="415218"/>
    <lineage>
        <taxon>Bacteria</taxon>
        <taxon>Bacillati</taxon>
        <taxon>Actinomycetota</taxon>
        <taxon>Actinomycetes</taxon>
        <taxon>Micrococcales</taxon>
        <taxon>Intrasporangiaceae</taxon>
        <taxon>Marihabitans</taxon>
    </lineage>
</organism>
<dbReference type="InterPro" id="IPR013766">
    <property type="entry name" value="Thioredoxin_domain"/>
</dbReference>
<keyword evidence="7" id="KW-0732">Signal</keyword>
<feature type="compositionally biased region" description="Low complexity" evidence="6">
    <location>
        <begin position="199"/>
        <end position="208"/>
    </location>
</feature>
<accession>A0A560WHH3</accession>
<dbReference type="InterPro" id="IPR050553">
    <property type="entry name" value="Thioredoxin_ResA/DsbE_sf"/>
</dbReference>
<dbReference type="Pfam" id="PF00578">
    <property type="entry name" value="AhpC-TSA"/>
    <property type="match status" value="1"/>
</dbReference>
<evidence type="ECO:0000256" key="3">
    <source>
        <dbReference type="ARBA" id="ARBA00022968"/>
    </source>
</evidence>
<dbReference type="GO" id="GO:0016209">
    <property type="term" value="F:antioxidant activity"/>
    <property type="evidence" value="ECO:0007669"/>
    <property type="project" value="InterPro"/>
</dbReference>
<sequence>MTTPFARRVTAVLSGAALLAGASACSSDPNSVAEQAKQGSEKGYVAGDGSIVTTPPEERKEPITLTGPTLDGEELSLQDLRGEVVVVNLWASWCGPCEREAPHLVAVHEKYQEQGAPVRFVGIDYREPSIETGKAQAAAWGFVWPSIFDKSGSTAIDMQGVLATQPSTAVLDREGRVAAVVQGVISESTLTGLVDDVLAESPAQSSDESSAEESAG</sequence>
<protein>
    <submittedName>
        <fullName evidence="9">Thiol-disulfide isomerase/thioredoxin</fullName>
    </submittedName>
</protein>
<dbReference type="InterPro" id="IPR036249">
    <property type="entry name" value="Thioredoxin-like_sf"/>
</dbReference>
<keyword evidence="9" id="KW-0413">Isomerase</keyword>
<dbReference type="PANTHER" id="PTHR42852">
    <property type="entry name" value="THIOL:DISULFIDE INTERCHANGE PROTEIN DSBE"/>
    <property type="match status" value="1"/>
</dbReference>
<dbReference type="GO" id="GO:0016491">
    <property type="term" value="F:oxidoreductase activity"/>
    <property type="evidence" value="ECO:0007669"/>
    <property type="project" value="InterPro"/>
</dbReference>
<gene>
    <name evidence="9" type="ORF">FB557_0673</name>
</gene>
<dbReference type="CDD" id="cd02966">
    <property type="entry name" value="TlpA_like_family"/>
    <property type="match status" value="1"/>
</dbReference>
<comment type="subcellular location">
    <subcellularLocation>
        <location evidence="1">Cell envelope</location>
    </subcellularLocation>
</comment>
<dbReference type="OrthoDB" id="9796554at2"/>
<evidence type="ECO:0000256" key="6">
    <source>
        <dbReference type="SAM" id="MobiDB-lite"/>
    </source>
</evidence>
<keyword evidence="5" id="KW-0676">Redox-active center</keyword>
<feature type="signal peptide" evidence="7">
    <location>
        <begin position="1"/>
        <end position="24"/>
    </location>
</feature>
<feature type="region of interest" description="Disordered" evidence="6">
    <location>
        <begin position="196"/>
        <end position="216"/>
    </location>
</feature>
<dbReference type="Gene3D" id="3.40.30.10">
    <property type="entry name" value="Glutaredoxin"/>
    <property type="match status" value="1"/>
</dbReference>
<keyword evidence="3" id="KW-0735">Signal-anchor</keyword>
<feature type="region of interest" description="Disordered" evidence="6">
    <location>
        <begin position="23"/>
        <end position="63"/>
    </location>
</feature>
<dbReference type="GO" id="GO:0017004">
    <property type="term" value="P:cytochrome complex assembly"/>
    <property type="evidence" value="ECO:0007669"/>
    <property type="project" value="UniProtKB-KW"/>
</dbReference>
<feature type="chain" id="PRO_5039422270" evidence="7">
    <location>
        <begin position="25"/>
        <end position="216"/>
    </location>
</feature>
<evidence type="ECO:0000256" key="5">
    <source>
        <dbReference type="ARBA" id="ARBA00023284"/>
    </source>
</evidence>
<dbReference type="InterPro" id="IPR000866">
    <property type="entry name" value="AhpC/TSA"/>
</dbReference>
<dbReference type="InterPro" id="IPR017937">
    <property type="entry name" value="Thioredoxin_CS"/>
</dbReference>
<keyword evidence="3" id="KW-0812">Transmembrane</keyword>
<proteinExistence type="predicted"/>
<dbReference type="SUPFAM" id="SSF52833">
    <property type="entry name" value="Thioredoxin-like"/>
    <property type="match status" value="1"/>
</dbReference>
<keyword evidence="4" id="KW-1015">Disulfide bond</keyword>
<reference evidence="9 10" key="1">
    <citation type="submission" date="2019-06" db="EMBL/GenBank/DDBJ databases">
        <title>Sequencing the genomes of 1000 actinobacteria strains.</title>
        <authorList>
            <person name="Klenk H.-P."/>
        </authorList>
    </citation>
    <scope>NUCLEOTIDE SEQUENCE [LARGE SCALE GENOMIC DNA]</scope>
    <source>
        <strain evidence="9 10">DSM 18935</strain>
    </source>
</reference>
<dbReference type="GO" id="GO:0016853">
    <property type="term" value="F:isomerase activity"/>
    <property type="evidence" value="ECO:0007669"/>
    <property type="project" value="UniProtKB-KW"/>
</dbReference>
<keyword evidence="2" id="KW-0201">Cytochrome c-type biogenesis</keyword>
<evidence type="ECO:0000256" key="4">
    <source>
        <dbReference type="ARBA" id="ARBA00023157"/>
    </source>
</evidence>
<keyword evidence="10" id="KW-1185">Reference proteome</keyword>